<keyword evidence="2" id="KW-1185">Reference proteome</keyword>
<name>A0AAD3MMM9_LATJO</name>
<evidence type="ECO:0000313" key="1">
    <source>
        <dbReference type="EMBL" id="GLD56285.1"/>
    </source>
</evidence>
<reference evidence="1" key="1">
    <citation type="submission" date="2022-08" db="EMBL/GenBank/DDBJ databases">
        <title>Genome sequencing of akame (Lates japonicus).</title>
        <authorList>
            <person name="Hashiguchi Y."/>
            <person name="Takahashi H."/>
        </authorList>
    </citation>
    <scope>NUCLEOTIDE SEQUENCE</scope>
    <source>
        <strain evidence="1">Kochi</strain>
    </source>
</reference>
<gene>
    <name evidence="1" type="ORF">AKAME5_000865000</name>
</gene>
<dbReference type="EMBL" id="BRZM01000024">
    <property type="protein sequence ID" value="GLD56285.1"/>
    <property type="molecule type" value="Genomic_DNA"/>
</dbReference>
<accession>A0AAD3MMM9</accession>
<dbReference type="AlphaFoldDB" id="A0AAD3MMM9"/>
<proteinExistence type="predicted"/>
<organism evidence="1 2">
    <name type="scientific">Lates japonicus</name>
    <name type="common">Japanese lates</name>
    <dbReference type="NCBI Taxonomy" id="270547"/>
    <lineage>
        <taxon>Eukaryota</taxon>
        <taxon>Metazoa</taxon>
        <taxon>Chordata</taxon>
        <taxon>Craniata</taxon>
        <taxon>Vertebrata</taxon>
        <taxon>Euteleostomi</taxon>
        <taxon>Actinopterygii</taxon>
        <taxon>Neopterygii</taxon>
        <taxon>Teleostei</taxon>
        <taxon>Neoteleostei</taxon>
        <taxon>Acanthomorphata</taxon>
        <taxon>Carangaria</taxon>
        <taxon>Carangaria incertae sedis</taxon>
        <taxon>Centropomidae</taxon>
        <taxon>Lates</taxon>
    </lineage>
</organism>
<protein>
    <submittedName>
        <fullName evidence="1">Uncharacterized protein</fullName>
    </submittedName>
</protein>
<comment type="caution">
    <text evidence="1">The sequence shown here is derived from an EMBL/GenBank/DDBJ whole genome shotgun (WGS) entry which is preliminary data.</text>
</comment>
<sequence>MPADLPAIPSTMRIHQVVTLSRGTILYHDVSCICRNLECDCQRMTAMRVLQMTREKIPHTAHQMKCSGTTQRLLGSDVPAA</sequence>
<evidence type="ECO:0000313" key="2">
    <source>
        <dbReference type="Proteomes" id="UP001279410"/>
    </source>
</evidence>
<dbReference type="Proteomes" id="UP001279410">
    <property type="component" value="Unassembled WGS sequence"/>
</dbReference>